<keyword evidence="5" id="KW-1185">Reference proteome</keyword>
<dbReference type="CDD" id="cd01169">
    <property type="entry name" value="HMPP_kinase"/>
    <property type="match status" value="1"/>
</dbReference>
<feature type="domain" description="Pyridoxamine kinase/Phosphomethylpyrimidine kinase" evidence="3">
    <location>
        <begin position="14"/>
        <end position="246"/>
    </location>
</feature>
<dbReference type="SUPFAM" id="SSF53613">
    <property type="entry name" value="Ribokinase-like"/>
    <property type="match status" value="1"/>
</dbReference>
<dbReference type="PANTHER" id="PTHR20858:SF17">
    <property type="entry name" value="HYDROXYMETHYLPYRIMIDINE_PHOSPHOMETHYLPYRIMIDINE KINASE THI20-RELATED"/>
    <property type="match status" value="1"/>
</dbReference>
<dbReference type="GO" id="GO:0008902">
    <property type="term" value="F:hydroxymethylpyrimidine kinase activity"/>
    <property type="evidence" value="ECO:0007669"/>
    <property type="project" value="UniProtKB-EC"/>
</dbReference>
<reference evidence="4 5" key="1">
    <citation type="submission" date="2023-04" db="EMBL/GenBank/DDBJ databases">
        <title>A novel bacteria isolated from coastal sediment.</title>
        <authorList>
            <person name="Liu X.-J."/>
            <person name="Du Z.-J."/>
        </authorList>
    </citation>
    <scope>NUCLEOTIDE SEQUENCE [LARGE SCALE GENOMIC DNA]</scope>
    <source>
        <strain evidence="4 5">SDUM461003</strain>
    </source>
</reference>
<proteinExistence type="predicted"/>
<dbReference type="GO" id="GO:0008972">
    <property type="term" value="F:phosphomethylpyrimidine kinase activity"/>
    <property type="evidence" value="ECO:0007669"/>
    <property type="project" value="UniProtKB-EC"/>
</dbReference>
<dbReference type="EC" id="2.7.1.49" evidence="2"/>
<dbReference type="NCBIfam" id="TIGR00097">
    <property type="entry name" value="HMP-P_kinase"/>
    <property type="match status" value="1"/>
</dbReference>
<protein>
    <recommendedName>
        <fullName evidence="2">hydroxymethylpyrimidine kinase</fullName>
        <ecNumber evidence="2">2.7.1.49</ecNumber>
    </recommendedName>
</protein>
<evidence type="ECO:0000313" key="4">
    <source>
        <dbReference type="EMBL" id="MDQ8206979.1"/>
    </source>
</evidence>
<comment type="caution">
    <text evidence="4">The sequence shown here is derived from an EMBL/GenBank/DDBJ whole genome shotgun (WGS) entry which is preliminary data.</text>
</comment>
<dbReference type="EMBL" id="JARXHW010000009">
    <property type="protein sequence ID" value="MDQ8206979.1"/>
    <property type="molecule type" value="Genomic_DNA"/>
</dbReference>
<name>A0ABU1AUQ8_9BACT</name>
<keyword evidence="4" id="KW-0808">Transferase</keyword>
<dbReference type="Gene3D" id="3.40.1190.20">
    <property type="match status" value="1"/>
</dbReference>
<dbReference type="Pfam" id="PF08543">
    <property type="entry name" value="Phos_pyr_kin"/>
    <property type="match status" value="1"/>
</dbReference>
<gene>
    <name evidence="4" type="primary">thiD</name>
    <name evidence="4" type="ORF">QEH52_05625</name>
</gene>
<dbReference type="InterPro" id="IPR013749">
    <property type="entry name" value="PM/HMP-P_kinase-1"/>
</dbReference>
<keyword evidence="4" id="KW-0418">Kinase</keyword>
<evidence type="ECO:0000259" key="3">
    <source>
        <dbReference type="Pfam" id="PF08543"/>
    </source>
</evidence>
<dbReference type="InterPro" id="IPR029056">
    <property type="entry name" value="Ribokinase-like"/>
</dbReference>
<dbReference type="RefSeq" id="WP_308949117.1">
    <property type="nucleotide sequence ID" value="NZ_JARXHW010000009.1"/>
</dbReference>
<evidence type="ECO:0000313" key="5">
    <source>
        <dbReference type="Proteomes" id="UP001225316"/>
    </source>
</evidence>
<sequence length="260" mass="28087">MNAPPLVLTISGSDSSGHAGMQTDNRAIHAVGGFPLNVLTAVTLQSPKGVEAVEMMSADFVEAQLRSMLKNYRVRAIKSGMLSSVEIVHRVAEVLSEYPDIPYVLDPVLCSSSGAMLLEPSAVEALRLKLMPRACLTTPNLEEVAILSGKSENPYQAAADLSVACGQAILLKGGHATGPECEDWLYHPGGRQYCFKEARVQTRNTRGTGCALSALIAAHLAWEPDELEDSIRSAKALLSEELQEHSKECWKRAGPSFYIH</sequence>
<comment type="pathway">
    <text evidence="1">Cofactor biosynthesis; thiamine diphosphate biosynthesis.</text>
</comment>
<organism evidence="4 5">
    <name type="scientific">Thalassobacterium maritimum</name>
    <dbReference type="NCBI Taxonomy" id="3041265"/>
    <lineage>
        <taxon>Bacteria</taxon>
        <taxon>Pseudomonadati</taxon>
        <taxon>Verrucomicrobiota</taxon>
        <taxon>Opitutia</taxon>
        <taxon>Puniceicoccales</taxon>
        <taxon>Coraliomargaritaceae</taxon>
        <taxon>Thalassobacterium</taxon>
    </lineage>
</organism>
<evidence type="ECO:0000256" key="2">
    <source>
        <dbReference type="ARBA" id="ARBA00012135"/>
    </source>
</evidence>
<dbReference type="Proteomes" id="UP001225316">
    <property type="component" value="Unassembled WGS sequence"/>
</dbReference>
<dbReference type="PANTHER" id="PTHR20858">
    <property type="entry name" value="PHOSPHOMETHYLPYRIMIDINE KINASE"/>
    <property type="match status" value="1"/>
</dbReference>
<evidence type="ECO:0000256" key="1">
    <source>
        <dbReference type="ARBA" id="ARBA00004948"/>
    </source>
</evidence>
<dbReference type="InterPro" id="IPR004399">
    <property type="entry name" value="HMP/HMP-P_kinase_dom"/>
</dbReference>
<accession>A0ABU1AUQ8</accession>